<proteinExistence type="predicted"/>
<protein>
    <submittedName>
        <fullName evidence="1">Uncharacterized protein</fullName>
    </submittedName>
</protein>
<gene>
    <name evidence="1" type="ORF">SEMRO_2006_G310590.1</name>
</gene>
<name>A0A9N8EUP9_9STRA</name>
<accession>A0A9N8EUP9</accession>
<sequence length="115" mass="13172">MFRLQMSASPEELAPKIFLELNNIDYTLSSTNSSIEVKMEIQDTPISKKRKRDDSFFDTMNSTCILKEAAKRLLQDNVKPGDGDVVSYAVAFWNNFFRPRLVSPLRRALPAVKEE</sequence>
<evidence type="ECO:0000313" key="1">
    <source>
        <dbReference type="EMBL" id="CAB9527492.1"/>
    </source>
</evidence>
<dbReference type="AlphaFoldDB" id="A0A9N8EUP9"/>
<reference evidence="1" key="1">
    <citation type="submission" date="2020-06" db="EMBL/GenBank/DDBJ databases">
        <authorList>
            <consortium name="Plant Systems Biology data submission"/>
        </authorList>
    </citation>
    <scope>NUCLEOTIDE SEQUENCE</scope>
    <source>
        <strain evidence="1">D6</strain>
    </source>
</reference>
<keyword evidence="2" id="KW-1185">Reference proteome</keyword>
<dbReference type="EMBL" id="CAICTM010002004">
    <property type="protein sequence ID" value="CAB9527492.1"/>
    <property type="molecule type" value="Genomic_DNA"/>
</dbReference>
<evidence type="ECO:0000313" key="2">
    <source>
        <dbReference type="Proteomes" id="UP001153069"/>
    </source>
</evidence>
<organism evidence="1 2">
    <name type="scientific">Seminavis robusta</name>
    <dbReference type="NCBI Taxonomy" id="568900"/>
    <lineage>
        <taxon>Eukaryota</taxon>
        <taxon>Sar</taxon>
        <taxon>Stramenopiles</taxon>
        <taxon>Ochrophyta</taxon>
        <taxon>Bacillariophyta</taxon>
        <taxon>Bacillariophyceae</taxon>
        <taxon>Bacillariophycidae</taxon>
        <taxon>Naviculales</taxon>
        <taxon>Naviculaceae</taxon>
        <taxon>Seminavis</taxon>
    </lineage>
</organism>
<dbReference type="Proteomes" id="UP001153069">
    <property type="component" value="Unassembled WGS sequence"/>
</dbReference>
<comment type="caution">
    <text evidence="1">The sequence shown here is derived from an EMBL/GenBank/DDBJ whole genome shotgun (WGS) entry which is preliminary data.</text>
</comment>